<dbReference type="EMBL" id="VSSQ01007073">
    <property type="protein sequence ID" value="MPM34770.1"/>
    <property type="molecule type" value="Genomic_DNA"/>
</dbReference>
<comment type="caution">
    <text evidence="2">The sequence shown here is derived from an EMBL/GenBank/DDBJ whole genome shotgun (WGS) entry which is preliminary data.</text>
</comment>
<evidence type="ECO:0000313" key="2">
    <source>
        <dbReference type="EMBL" id="MPM34770.1"/>
    </source>
</evidence>
<keyword evidence="1" id="KW-1133">Transmembrane helix</keyword>
<keyword evidence="1" id="KW-0472">Membrane</keyword>
<name>A0A644Z1K3_9ZZZZ</name>
<reference evidence="2" key="1">
    <citation type="submission" date="2019-08" db="EMBL/GenBank/DDBJ databases">
        <authorList>
            <person name="Kucharzyk K."/>
            <person name="Murdoch R.W."/>
            <person name="Higgins S."/>
            <person name="Loffler F."/>
        </authorList>
    </citation>
    <scope>NUCLEOTIDE SEQUENCE</scope>
</reference>
<protein>
    <submittedName>
        <fullName evidence="2">Uncharacterized protein</fullName>
    </submittedName>
</protein>
<accession>A0A644Z1K3</accession>
<feature type="transmembrane region" description="Helical" evidence="1">
    <location>
        <begin position="111"/>
        <end position="136"/>
    </location>
</feature>
<proteinExistence type="predicted"/>
<sequence>MEFYRVRNPLAAAAHRSNLQSFANAIENHNRRGLGIVAEYQRADGSNAHEHVFVKKATFYEARHRADEHFISRKQVGRYAKGDLYPAVNKHTANQQRNRNSNRNKLRRLRALMFMFLFLFMIASLRMRAALASFAIPLHNLARNGACGAL</sequence>
<dbReference type="AlphaFoldDB" id="A0A644Z1K3"/>
<organism evidence="2">
    <name type="scientific">bioreactor metagenome</name>
    <dbReference type="NCBI Taxonomy" id="1076179"/>
    <lineage>
        <taxon>unclassified sequences</taxon>
        <taxon>metagenomes</taxon>
        <taxon>ecological metagenomes</taxon>
    </lineage>
</organism>
<evidence type="ECO:0000256" key="1">
    <source>
        <dbReference type="SAM" id="Phobius"/>
    </source>
</evidence>
<gene>
    <name evidence="2" type="ORF">SDC9_81357</name>
</gene>
<keyword evidence="1" id="KW-0812">Transmembrane</keyword>